<name>F0X7A2_GROCL</name>
<feature type="transmembrane region" description="Helical" evidence="2">
    <location>
        <begin position="97"/>
        <end position="116"/>
    </location>
</feature>
<dbReference type="eggNOG" id="ENOG502RYBR">
    <property type="taxonomic scope" value="Eukaryota"/>
</dbReference>
<evidence type="ECO:0000256" key="2">
    <source>
        <dbReference type="SAM" id="Phobius"/>
    </source>
</evidence>
<evidence type="ECO:0000313" key="4">
    <source>
        <dbReference type="Proteomes" id="UP000007796"/>
    </source>
</evidence>
<sequence length="622" mass="67018">MPAIFQALAPPLGPVPDNTTAVGIQVICSWPVSGQYGVGSRILYYVLVAACVLARKEIWIRNACLAAALLFPAVAAIHGIVLAALHNDAAVDLDVYGAFQFCAIGILAAPVTVRLSSTYFFSPGRNTIFLWTGMVLAGLLSLTVEFYRLHPVPCTHDNAGNPIPSDISQDAFLRLNATCGLVCDTVNGPFSPMRGGSANNIEVVGVPTALSFDTATLLAAACCIPAILSIASMWNTIVEINWRSRRSSADDPHDGDDEHDEHAVRSNIKKVNATIGTFLRAIEIPLFGGAVLALLITGERNFFSPQIWYMTEPMANVGQWTPVVGTGFTILWSLPHIFSRGDPDDKHPDEPSPSSQSPSPPGLVTPCHCPHSHVCHSAKEPLASNDKGYFHDADLERGRGPIRESEDASPDSFPHVEHVSDVDNDTGSLRRSVQLSQAARTQSRATAATAVSEKPTEDLGSRRKVARVLERVATVFDNAITTQFTTSGFESTPGKDFPEIPAEYLRNPGLARIRKNYHMHRKNSFKSRQSVSPSPLFSRRGEPSSPSPAATTGQLRRSTLAPPSNVYGHDTVTRSFSHPGPSHSTTPHPRVDDPPRPIIALNADLLAAQSSSQPPISQPPTQ</sequence>
<evidence type="ECO:0000256" key="1">
    <source>
        <dbReference type="SAM" id="MobiDB-lite"/>
    </source>
</evidence>
<organism evidence="4">
    <name type="scientific">Grosmannia clavigera (strain kw1407 / UAMH 11150)</name>
    <name type="common">Blue stain fungus</name>
    <name type="synonym">Graphiocladiella clavigera</name>
    <dbReference type="NCBI Taxonomy" id="655863"/>
    <lineage>
        <taxon>Eukaryota</taxon>
        <taxon>Fungi</taxon>
        <taxon>Dikarya</taxon>
        <taxon>Ascomycota</taxon>
        <taxon>Pezizomycotina</taxon>
        <taxon>Sordariomycetes</taxon>
        <taxon>Sordariomycetidae</taxon>
        <taxon>Ophiostomatales</taxon>
        <taxon>Ophiostomataceae</taxon>
        <taxon>Leptographium</taxon>
    </lineage>
</organism>
<keyword evidence="2" id="KW-0812">Transmembrane</keyword>
<reference evidence="3 4" key="1">
    <citation type="journal article" date="2011" name="Proc. Natl. Acad. Sci. U.S.A.">
        <title>Genome and transcriptome analyses of the mountain pine beetle-fungal symbiont Grosmannia clavigera, a lodgepole pine pathogen.</title>
        <authorList>
            <person name="DiGuistini S."/>
            <person name="Wang Y."/>
            <person name="Liao N.Y."/>
            <person name="Taylor G."/>
            <person name="Tanguay P."/>
            <person name="Feau N."/>
            <person name="Henrissat B."/>
            <person name="Chan S.K."/>
            <person name="Hesse-Orce U."/>
            <person name="Alamouti S.M."/>
            <person name="Tsui C.K.M."/>
            <person name="Docking R.T."/>
            <person name="Levasseur A."/>
            <person name="Haridas S."/>
            <person name="Robertson G."/>
            <person name="Birol I."/>
            <person name="Holt R.A."/>
            <person name="Marra M.A."/>
            <person name="Hamelin R.C."/>
            <person name="Hirst M."/>
            <person name="Jones S.J.M."/>
            <person name="Bohlmann J."/>
            <person name="Breuil C."/>
        </authorList>
    </citation>
    <scope>NUCLEOTIDE SEQUENCE [LARGE SCALE GENOMIC DNA]</scope>
    <source>
        <strain evidence="4">kw1407 / UAMH 11150</strain>
    </source>
</reference>
<feature type="transmembrane region" description="Helical" evidence="2">
    <location>
        <begin position="278"/>
        <end position="297"/>
    </location>
</feature>
<feature type="compositionally biased region" description="Low complexity" evidence="1">
    <location>
        <begin position="436"/>
        <end position="450"/>
    </location>
</feature>
<feature type="region of interest" description="Disordered" evidence="1">
    <location>
        <begin position="521"/>
        <end position="599"/>
    </location>
</feature>
<dbReference type="HOGENOM" id="CLU_020985_1_1_1"/>
<dbReference type="OrthoDB" id="3021074at2759"/>
<feature type="compositionally biased region" description="Polar residues" evidence="1">
    <location>
        <begin position="526"/>
        <end position="535"/>
    </location>
</feature>
<feature type="transmembrane region" description="Helical" evidence="2">
    <location>
        <begin position="128"/>
        <end position="147"/>
    </location>
</feature>
<dbReference type="STRING" id="655863.F0X7A2"/>
<feature type="compositionally biased region" description="Polar residues" evidence="1">
    <location>
        <begin position="547"/>
        <end position="557"/>
    </location>
</feature>
<keyword evidence="2" id="KW-0472">Membrane</keyword>
<dbReference type="EMBL" id="GL629729">
    <property type="protein sequence ID" value="EFX06539.1"/>
    <property type="molecule type" value="Genomic_DNA"/>
</dbReference>
<feature type="region of interest" description="Disordered" evidence="1">
    <location>
        <begin position="341"/>
        <end position="365"/>
    </location>
</feature>
<feature type="transmembrane region" description="Helical" evidence="2">
    <location>
        <begin position="217"/>
        <end position="238"/>
    </location>
</feature>
<accession>F0X7A2</accession>
<feature type="transmembrane region" description="Helical" evidence="2">
    <location>
        <begin position="63"/>
        <end position="85"/>
    </location>
</feature>
<feature type="region of interest" description="Disordered" evidence="1">
    <location>
        <begin position="400"/>
        <end position="462"/>
    </location>
</feature>
<dbReference type="Proteomes" id="UP000007796">
    <property type="component" value="Unassembled WGS sequence"/>
</dbReference>
<protein>
    <submittedName>
        <fullName evidence="3">Uncharacterized protein</fullName>
    </submittedName>
</protein>
<gene>
    <name evidence="3" type="ORF">CMQ_6860</name>
</gene>
<dbReference type="GeneID" id="25980340"/>
<dbReference type="InParanoid" id="F0X7A2"/>
<feature type="compositionally biased region" description="Basic and acidic residues" evidence="1">
    <location>
        <begin position="341"/>
        <end position="350"/>
    </location>
</feature>
<feature type="compositionally biased region" description="Low complexity" evidence="1">
    <location>
        <begin position="575"/>
        <end position="588"/>
    </location>
</feature>
<proteinExistence type="predicted"/>
<feature type="compositionally biased region" description="Polar residues" evidence="1">
    <location>
        <begin position="425"/>
        <end position="435"/>
    </location>
</feature>
<keyword evidence="2" id="KW-1133">Transmembrane helix</keyword>
<dbReference type="RefSeq" id="XP_014176021.1">
    <property type="nucleotide sequence ID" value="XM_014320546.1"/>
</dbReference>
<evidence type="ECO:0000313" key="3">
    <source>
        <dbReference type="EMBL" id="EFX06539.1"/>
    </source>
</evidence>
<keyword evidence="4" id="KW-1185">Reference proteome</keyword>
<dbReference type="AlphaFoldDB" id="F0X7A2"/>